<dbReference type="InterPro" id="IPR000082">
    <property type="entry name" value="SEA_dom"/>
</dbReference>
<proteinExistence type="predicted"/>
<evidence type="ECO:0000259" key="2">
    <source>
        <dbReference type="PROSITE" id="PS50024"/>
    </source>
</evidence>
<evidence type="ECO:0000313" key="4">
    <source>
        <dbReference type="Proteomes" id="UP000076420"/>
    </source>
</evidence>
<dbReference type="KEGG" id="bgt:106078955"/>
<name>A0A2C9KQ20_BIOGL</name>
<protein>
    <recommendedName>
        <fullName evidence="2">SEA domain-containing protein</fullName>
    </recommendedName>
</protein>
<evidence type="ECO:0000313" key="3">
    <source>
        <dbReference type="EnsemblMetazoa" id="BGLB022237-PA"/>
    </source>
</evidence>
<dbReference type="OrthoDB" id="10649580at2759"/>
<dbReference type="VEuPathDB" id="VectorBase:BGLAX_049826"/>
<dbReference type="Proteomes" id="UP000076420">
    <property type="component" value="Unassembled WGS sequence"/>
</dbReference>
<keyword evidence="1" id="KW-1133">Transmembrane helix</keyword>
<keyword evidence="1" id="KW-0472">Membrane</keyword>
<gene>
    <name evidence="3" type="primary">106078955</name>
</gene>
<accession>A0A2C9KQ20</accession>
<dbReference type="VEuPathDB" id="VectorBase:BGLB022237"/>
<evidence type="ECO:0000256" key="1">
    <source>
        <dbReference type="SAM" id="Phobius"/>
    </source>
</evidence>
<dbReference type="PROSITE" id="PS50024">
    <property type="entry name" value="SEA"/>
    <property type="match status" value="1"/>
</dbReference>
<organism evidence="3 4">
    <name type="scientific">Biomphalaria glabrata</name>
    <name type="common">Bloodfluke planorb</name>
    <name type="synonym">Freshwater snail</name>
    <dbReference type="NCBI Taxonomy" id="6526"/>
    <lineage>
        <taxon>Eukaryota</taxon>
        <taxon>Metazoa</taxon>
        <taxon>Spiralia</taxon>
        <taxon>Lophotrochozoa</taxon>
        <taxon>Mollusca</taxon>
        <taxon>Gastropoda</taxon>
        <taxon>Heterobranchia</taxon>
        <taxon>Euthyneura</taxon>
        <taxon>Panpulmonata</taxon>
        <taxon>Hygrophila</taxon>
        <taxon>Lymnaeoidea</taxon>
        <taxon>Planorbidae</taxon>
        <taxon>Biomphalaria</taxon>
    </lineage>
</organism>
<dbReference type="InterPro" id="IPR036364">
    <property type="entry name" value="SEA_dom_sf"/>
</dbReference>
<dbReference type="EnsemblMetazoa" id="BGLB022237-RA">
    <property type="protein sequence ID" value="BGLB022237-PA"/>
    <property type="gene ID" value="BGLB022237"/>
</dbReference>
<dbReference type="AlphaFoldDB" id="A0A2C9KQ20"/>
<feature type="domain" description="SEA" evidence="2">
    <location>
        <begin position="62"/>
        <end position="117"/>
    </location>
</feature>
<feature type="transmembrane region" description="Helical" evidence="1">
    <location>
        <begin position="27"/>
        <end position="51"/>
    </location>
</feature>
<sequence length="117" mass="13035">MSSLNIYSQTVTDETDSNYKKVGTCRVVVLVSLVFLLIAVIVAAIILAVLLTKTKEDAIPTNVQELQMNMRITNKSFLQDYENRSSAAFLQLEEETCAQMKNVFPDPSIECSITNVL</sequence>
<dbReference type="SUPFAM" id="SSF82671">
    <property type="entry name" value="SEA domain"/>
    <property type="match status" value="1"/>
</dbReference>
<keyword evidence="1" id="KW-0812">Transmembrane</keyword>
<reference evidence="3" key="1">
    <citation type="submission" date="2020-05" db="UniProtKB">
        <authorList>
            <consortium name="EnsemblMetazoa"/>
        </authorList>
    </citation>
    <scope>IDENTIFICATION</scope>
    <source>
        <strain evidence="3">BB02</strain>
    </source>
</reference>
<dbReference type="Gene3D" id="3.30.70.960">
    <property type="entry name" value="SEA domain"/>
    <property type="match status" value="1"/>
</dbReference>